<accession>A2D8G6</accession>
<dbReference type="VEuPathDB" id="TrichDB:TVAGG3_0393190"/>
<sequence length="358" mass="41517">MKFILRYSQSGRSEVNISWEFLFPGSCYEEDHIHNSAIFSRSNNLNYFVSSCFFLELSPDGAIRISTTNDDSKTYATTNEFKSCSSGSQKGGSLYFNEKGEFVQTKNSFIKSTNSERGPSFSIWVSEKPNYKNHANETLVYNCGSSKEKCWITTDMCDGFIIMNECNITQNRVKEWIGGYRTTSITSDSYITCVNVIENNQTYNEFTWHTSSSSYKSSIFKVTSCNYIRNNCPDSKSYLIYSWYSNVFMSYCCIRENKIPYIFYADSCTITFENSTTDKTTYYKYGNSPIFKNTDISFENECPLLNISTTDFVESLKYKCRHPTPNNDENKEENNVYVQNHVKFFFLFMSSKPFRSRT</sequence>
<reference evidence="1" key="1">
    <citation type="submission" date="2006-10" db="EMBL/GenBank/DDBJ databases">
        <authorList>
            <person name="Amadeo P."/>
            <person name="Zhao Q."/>
            <person name="Wortman J."/>
            <person name="Fraser-Liggett C."/>
            <person name="Carlton J."/>
        </authorList>
    </citation>
    <scope>NUCLEOTIDE SEQUENCE</scope>
    <source>
        <strain evidence="1">G3</strain>
    </source>
</reference>
<dbReference type="InParanoid" id="A2D8G6"/>
<dbReference type="VEuPathDB" id="TrichDB:TVAG_185210"/>
<dbReference type="Proteomes" id="UP000001542">
    <property type="component" value="Unassembled WGS sequence"/>
</dbReference>
<evidence type="ECO:0000313" key="1">
    <source>
        <dbReference type="EMBL" id="EAY23215.1"/>
    </source>
</evidence>
<gene>
    <name evidence="1" type="ORF">TVAG_185210</name>
</gene>
<proteinExistence type="predicted"/>
<organism evidence="1 2">
    <name type="scientific">Trichomonas vaginalis (strain ATCC PRA-98 / G3)</name>
    <dbReference type="NCBI Taxonomy" id="412133"/>
    <lineage>
        <taxon>Eukaryota</taxon>
        <taxon>Metamonada</taxon>
        <taxon>Parabasalia</taxon>
        <taxon>Trichomonadida</taxon>
        <taxon>Trichomonadidae</taxon>
        <taxon>Trichomonas</taxon>
    </lineage>
</organism>
<dbReference type="AlphaFoldDB" id="A2D8G6"/>
<dbReference type="KEGG" id="tva:5468776"/>
<reference evidence="1" key="2">
    <citation type="journal article" date="2007" name="Science">
        <title>Draft genome sequence of the sexually transmitted pathogen Trichomonas vaginalis.</title>
        <authorList>
            <person name="Carlton J.M."/>
            <person name="Hirt R.P."/>
            <person name="Silva J.C."/>
            <person name="Delcher A.L."/>
            <person name="Schatz M."/>
            <person name="Zhao Q."/>
            <person name="Wortman J.R."/>
            <person name="Bidwell S.L."/>
            <person name="Alsmark U.C.M."/>
            <person name="Besteiro S."/>
            <person name="Sicheritz-Ponten T."/>
            <person name="Noel C.J."/>
            <person name="Dacks J.B."/>
            <person name="Foster P.G."/>
            <person name="Simillion C."/>
            <person name="Van de Peer Y."/>
            <person name="Miranda-Saavedra D."/>
            <person name="Barton G.J."/>
            <person name="Westrop G.D."/>
            <person name="Mueller S."/>
            <person name="Dessi D."/>
            <person name="Fiori P.L."/>
            <person name="Ren Q."/>
            <person name="Paulsen I."/>
            <person name="Zhang H."/>
            <person name="Bastida-Corcuera F.D."/>
            <person name="Simoes-Barbosa A."/>
            <person name="Brown M.T."/>
            <person name="Hayes R.D."/>
            <person name="Mukherjee M."/>
            <person name="Okumura C.Y."/>
            <person name="Schneider R."/>
            <person name="Smith A.J."/>
            <person name="Vanacova S."/>
            <person name="Villalvazo M."/>
            <person name="Haas B.J."/>
            <person name="Pertea M."/>
            <person name="Feldblyum T.V."/>
            <person name="Utterback T.R."/>
            <person name="Shu C.L."/>
            <person name="Osoegawa K."/>
            <person name="de Jong P.J."/>
            <person name="Hrdy I."/>
            <person name="Horvathova L."/>
            <person name="Zubacova Z."/>
            <person name="Dolezal P."/>
            <person name="Malik S.B."/>
            <person name="Logsdon J.M. Jr."/>
            <person name="Henze K."/>
            <person name="Gupta A."/>
            <person name="Wang C.C."/>
            <person name="Dunne R.L."/>
            <person name="Upcroft J.A."/>
            <person name="Upcroft P."/>
            <person name="White O."/>
            <person name="Salzberg S.L."/>
            <person name="Tang P."/>
            <person name="Chiu C.-H."/>
            <person name="Lee Y.-S."/>
            <person name="Embley T.M."/>
            <person name="Coombs G.H."/>
            <person name="Mottram J.C."/>
            <person name="Tachezy J."/>
            <person name="Fraser-Liggett C.M."/>
            <person name="Johnson P.J."/>
        </authorList>
    </citation>
    <scope>NUCLEOTIDE SEQUENCE [LARGE SCALE GENOMIC DNA]</scope>
    <source>
        <strain evidence="1">G3</strain>
    </source>
</reference>
<dbReference type="RefSeq" id="XP_001584201.1">
    <property type="nucleotide sequence ID" value="XM_001584151.1"/>
</dbReference>
<protein>
    <submittedName>
        <fullName evidence="1">Uncharacterized protein</fullName>
    </submittedName>
</protein>
<name>A2D8G6_TRIV3</name>
<evidence type="ECO:0000313" key="2">
    <source>
        <dbReference type="Proteomes" id="UP000001542"/>
    </source>
</evidence>
<dbReference type="EMBL" id="DS113179">
    <property type="protein sequence ID" value="EAY23215.1"/>
    <property type="molecule type" value="Genomic_DNA"/>
</dbReference>
<keyword evidence="2" id="KW-1185">Reference proteome</keyword>